<protein>
    <submittedName>
        <fullName evidence="2">ASTN1 protein</fullName>
    </submittedName>
</protein>
<organism evidence="2 3">
    <name type="scientific">Columbina picui</name>
    <name type="common">Picui ground-dove</name>
    <dbReference type="NCBI Taxonomy" id="115618"/>
    <lineage>
        <taxon>Eukaryota</taxon>
        <taxon>Metazoa</taxon>
        <taxon>Chordata</taxon>
        <taxon>Craniata</taxon>
        <taxon>Vertebrata</taxon>
        <taxon>Euteleostomi</taxon>
        <taxon>Archelosauria</taxon>
        <taxon>Archosauria</taxon>
        <taxon>Dinosauria</taxon>
        <taxon>Saurischia</taxon>
        <taxon>Theropoda</taxon>
        <taxon>Coelurosauria</taxon>
        <taxon>Aves</taxon>
        <taxon>Neognathae</taxon>
        <taxon>Neoaves</taxon>
        <taxon>Columbimorphae</taxon>
        <taxon>Columbiformes</taxon>
        <taxon>Columbidae</taxon>
        <taxon>Columbina</taxon>
    </lineage>
</organism>
<keyword evidence="3" id="KW-1185">Reference proteome</keyword>
<dbReference type="Pfam" id="PF19743">
    <property type="entry name" value="ASTN1_2_fn3"/>
    <property type="match status" value="1"/>
</dbReference>
<dbReference type="InterPro" id="IPR013783">
    <property type="entry name" value="Ig-like_fold"/>
</dbReference>
<dbReference type="GO" id="GO:0005768">
    <property type="term" value="C:endosome"/>
    <property type="evidence" value="ECO:0007669"/>
    <property type="project" value="TreeGrafter"/>
</dbReference>
<dbReference type="PANTHER" id="PTHR16592:SF8">
    <property type="entry name" value="ASTROTACTIN-1"/>
    <property type="match status" value="1"/>
</dbReference>
<dbReference type="InterPro" id="IPR003961">
    <property type="entry name" value="FN3_dom"/>
</dbReference>
<dbReference type="GO" id="GO:0001764">
    <property type="term" value="P:neuron migration"/>
    <property type="evidence" value="ECO:0007669"/>
    <property type="project" value="InterPro"/>
</dbReference>
<evidence type="ECO:0000259" key="1">
    <source>
        <dbReference type="SMART" id="SM00457"/>
    </source>
</evidence>
<dbReference type="AlphaFoldDB" id="A0A7K4S0D2"/>
<dbReference type="InterPro" id="IPR036116">
    <property type="entry name" value="FN3_sf"/>
</dbReference>
<reference evidence="2 3" key="1">
    <citation type="submission" date="2019-09" db="EMBL/GenBank/DDBJ databases">
        <title>Bird 10,000 Genomes (B10K) Project - Family phase.</title>
        <authorList>
            <person name="Zhang G."/>
        </authorList>
    </citation>
    <scope>NUCLEOTIDE SEQUENCE [LARGE SCALE GENOMIC DNA]</scope>
    <source>
        <strain evidence="2">B10K-DU-021-26</strain>
        <tissue evidence="2">Mixed tissue sample</tissue>
    </source>
</reference>
<dbReference type="InterPro" id="IPR040685">
    <property type="entry name" value="Annexin-like"/>
</dbReference>
<dbReference type="Proteomes" id="UP000530263">
    <property type="component" value="Unassembled WGS sequence"/>
</dbReference>
<evidence type="ECO:0000313" key="2">
    <source>
        <dbReference type="EMBL" id="NWQ79108.1"/>
    </source>
</evidence>
<comment type="caution">
    <text evidence="2">The sequence shown here is derived from an EMBL/GenBank/DDBJ whole genome shotgun (WGS) entry which is preliminary data.</text>
</comment>
<feature type="non-terminal residue" evidence="2">
    <location>
        <position position="1"/>
    </location>
</feature>
<dbReference type="OrthoDB" id="9934301at2759"/>
<dbReference type="SUPFAM" id="SSF49265">
    <property type="entry name" value="Fibronectin type III"/>
    <property type="match status" value="1"/>
</dbReference>
<dbReference type="GO" id="GO:0016020">
    <property type="term" value="C:membrane"/>
    <property type="evidence" value="ECO:0007669"/>
    <property type="project" value="TreeGrafter"/>
</dbReference>
<sequence>SGYPILQHWKVQSVMYHVRLNQLTISQSFSNALHSLDGATSRGDFVALLDQFGNHYIQEAVYGFEESCSIWYPNRQVQRQLWLEYEDISKGRSPTPPQEGSPKPPHGSEKLCLLLAQQGRCSTCWDGSSPSWCSPPSPLSQLLQEATMSSLWCSGSGDVIEDWCRCDSSAFGADGLPTCAPLPHPILRLSTVHEPSSTLVVLEWGHSEPPIGVQIVDYLLRQEKVTDRMDHSKVETGEWTVLSFVDDIISGAKSPCAMPAQVPDRLSSTISLIVRCLEPDTTYMFTLWGVDNTGRRSRSSDVTVKTPCPVVDDVKAQEIADKIYNLFNGYTSGKEQQTAYNTLLDLGSPSLHRVLYHYNQHYESFGEFTWRCEDELGPRKAGLILSQLGDLSSWCNSLLQEPKISLQRSSLKYLACRYSEIKPYGLDWSELSRDLKKTCEEQTLSVLYNDYGDKDY</sequence>
<dbReference type="InterPro" id="IPR026995">
    <property type="entry name" value="Astrotactin"/>
</dbReference>
<gene>
    <name evidence="2" type="primary">Astn1</name>
    <name evidence="2" type="ORF">COLPIC_R14499</name>
</gene>
<dbReference type="EMBL" id="VYZG01000848">
    <property type="protein sequence ID" value="NWQ79108.1"/>
    <property type="molecule type" value="Genomic_DNA"/>
</dbReference>
<feature type="non-terminal residue" evidence="2">
    <location>
        <position position="456"/>
    </location>
</feature>
<dbReference type="PANTHER" id="PTHR16592">
    <property type="entry name" value="ASTROTACTIN-1-LIKE"/>
    <property type="match status" value="1"/>
</dbReference>
<evidence type="ECO:0000313" key="3">
    <source>
        <dbReference type="Proteomes" id="UP000530263"/>
    </source>
</evidence>
<accession>A0A7K4S0D2</accession>
<dbReference type="InterPro" id="IPR045574">
    <property type="entry name" value="ASTN1_2_Fn3"/>
</dbReference>
<feature type="domain" description="MACPF" evidence="1">
    <location>
        <begin position="3"/>
        <end position="152"/>
    </location>
</feature>
<proteinExistence type="predicted"/>
<dbReference type="Pfam" id="PF18411">
    <property type="entry name" value="Annexin_2"/>
    <property type="match status" value="1"/>
</dbReference>
<dbReference type="Gene3D" id="2.60.40.10">
    <property type="entry name" value="Immunoglobulins"/>
    <property type="match status" value="1"/>
</dbReference>
<dbReference type="GO" id="GO:0007158">
    <property type="term" value="P:neuron cell-cell adhesion"/>
    <property type="evidence" value="ECO:0007669"/>
    <property type="project" value="TreeGrafter"/>
</dbReference>
<dbReference type="CDD" id="cd00063">
    <property type="entry name" value="FN3"/>
    <property type="match status" value="1"/>
</dbReference>
<dbReference type="SMART" id="SM00457">
    <property type="entry name" value="MACPF"/>
    <property type="match status" value="1"/>
</dbReference>
<name>A0A7K4S0D2_COLPI</name>
<dbReference type="InterPro" id="IPR020864">
    <property type="entry name" value="MACPF"/>
</dbReference>